<keyword evidence="2" id="KW-0479">Metal-binding</keyword>
<reference evidence="3 4" key="1">
    <citation type="submission" date="2019-12" db="EMBL/GenBank/DDBJ databases">
        <title>Novel species isolated from a subtropical stream in China.</title>
        <authorList>
            <person name="Lu H."/>
        </authorList>
    </citation>
    <scope>NUCLEOTIDE SEQUENCE [LARGE SCALE GENOMIC DNA]</scope>
    <source>
        <strain evidence="3 4">FT134W</strain>
    </source>
</reference>
<name>A0A7X4H5J4_9BURK</name>
<dbReference type="RefSeq" id="WP_161051590.1">
    <property type="nucleotide sequence ID" value="NZ_WWCR01000027.1"/>
</dbReference>
<dbReference type="Pfam" id="PF00459">
    <property type="entry name" value="Inositol_P"/>
    <property type="match status" value="2"/>
</dbReference>
<feature type="binding site" evidence="2">
    <location>
        <position position="75"/>
    </location>
    <ligand>
        <name>Mg(2+)</name>
        <dbReference type="ChEBI" id="CHEBI:18420"/>
        <label>1</label>
        <note>catalytic</note>
    </ligand>
</feature>
<proteinExistence type="inferred from homology"/>
<dbReference type="PANTHER" id="PTHR20854:SF4">
    <property type="entry name" value="INOSITOL-1-MONOPHOSPHATASE-RELATED"/>
    <property type="match status" value="1"/>
</dbReference>
<dbReference type="EMBL" id="WWCR01000027">
    <property type="protein sequence ID" value="MYM74717.1"/>
    <property type="molecule type" value="Genomic_DNA"/>
</dbReference>
<dbReference type="AlphaFoldDB" id="A0A7X4H5J4"/>
<protein>
    <submittedName>
        <fullName evidence="3">Inositol-phosphate phosphatase</fullName>
    </submittedName>
</protein>
<evidence type="ECO:0000313" key="4">
    <source>
        <dbReference type="Proteomes" id="UP000469734"/>
    </source>
</evidence>
<dbReference type="GO" id="GO:0008934">
    <property type="term" value="F:inositol monophosphate 1-phosphatase activity"/>
    <property type="evidence" value="ECO:0007669"/>
    <property type="project" value="TreeGrafter"/>
</dbReference>
<dbReference type="GO" id="GO:0007165">
    <property type="term" value="P:signal transduction"/>
    <property type="evidence" value="ECO:0007669"/>
    <property type="project" value="TreeGrafter"/>
</dbReference>
<organism evidence="3 4">
    <name type="scientific">Duganella margarita</name>
    <dbReference type="NCBI Taxonomy" id="2692170"/>
    <lineage>
        <taxon>Bacteria</taxon>
        <taxon>Pseudomonadati</taxon>
        <taxon>Pseudomonadota</taxon>
        <taxon>Betaproteobacteria</taxon>
        <taxon>Burkholderiales</taxon>
        <taxon>Oxalobacteraceae</taxon>
        <taxon>Telluria group</taxon>
        <taxon>Duganella</taxon>
    </lineage>
</organism>
<feature type="binding site" evidence="2">
    <location>
        <position position="77"/>
    </location>
    <ligand>
        <name>Mg(2+)</name>
        <dbReference type="ChEBI" id="CHEBI:18420"/>
        <label>1</label>
        <note>catalytic</note>
    </ligand>
</feature>
<evidence type="ECO:0000256" key="2">
    <source>
        <dbReference type="PIRSR" id="PIRSR600760-2"/>
    </source>
</evidence>
<dbReference type="GO" id="GO:0006020">
    <property type="term" value="P:inositol metabolic process"/>
    <property type="evidence" value="ECO:0007669"/>
    <property type="project" value="TreeGrafter"/>
</dbReference>
<comment type="cofactor">
    <cofactor evidence="2">
        <name>Mg(2+)</name>
        <dbReference type="ChEBI" id="CHEBI:18420"/>
    </cofactor>
</comment>
<keyword evidence="2" id="KW-0460">Magnesium</keyword>
<comment type="similarity">
    <text evidence="1">Belongs to the inositol monophosphatase superfamily.</text>
</comment>
<evidence type="ECO:0000313" key="3">
    <source>
        <dbReference type="EMBL" id="MYM74717.1"/>
    </source>
</evidence>
<dbReference type="Gene3D" id="3.30.540.10">
    <property type="entry name" value="Fructose-1,6-Bisphosphatase, subunit A, domain 1"/>
    <property type="match status" value="1"/>
</dbReference>
<evidence type="ECO:0000256" key="1">
    <source>
        <dbReference type="ARBA" id="ARBA00009759"/>
    </source>
</evidence>
<dbReference type="GO" id="GO:0046872">
    <property type="term" value="F:metal ion binding"/>
    <property type="evidence" value="ECO:0007669"/>
    <property type="project" value="UniProtKB-KW"/>
</dbReference>
<comment type="caution">
    <text evidence="3">The sequence shown here is derived from an EMBL/GenBank/DDBJ whole genome shotgun (WGS) entry which is preliminary data.</text>
</comment>
<sequence length="225" mass="24678">MTAIDTEGVLELVREVGADLCAAFWRRAPLVDMDAVWTANDTLRCALAAQYPPIAWADGQLSEEYAQRGEYWIGDAIDGAVQFLRAIPQWCMSLTLMREGVPVFTVVYDAMHDELFHALWGHGAWYNGEPIRVSARQQQELVATRNLGPTSLQLAYVACGRLDAFWQDGADGYLSIGGTLLIQEAGGVATQADGRPYRLTSPSIVAAPPVLHASMLQRLQDRKAA</sequence>
<gene>
    <name evidence="3" type="ORF">GTP56_21330</name>
</gene>
<accession>A0A7X4H5J4</accession>
<dbReference type="SUPFAM" id="SSF56655">
    <property type="entry name" value="Carbohydrate phosphatase"/>
    <property type="match status" value="1"/>
</dbReference>
<dbReference type="Gene3D" id="3.40.190.80">
    <property type="match status" value="1"/>
</dbReference>
<feature type="binding site" evidence="2">
    <location>
        <position position="78"/>
    </location>
    <ligand>
        <name>Mg(2+)</name>
        <dbReference type="ChEBI" id="CHEBI:18420"/>
        <label>1</label>
        <note>catalytic</note>
    </ligand>
</feature>
<dbReference type="InterPro" id="IPR000760">
    <property type="entry name" value="Inositol_monophosphatase-like"/>
</dbReference>
<dbReference type="PANTHER" id="PTHR20854">
    <property type="entry name" value="INOSITOL MONOPHOSPHATASE"/>
    <property type="match status" value="1"/>
</dbReference>
<dbReference type="Proteomes" id="UP000469734">
    <property type="component" value="Unassembled WGS sequence"/>
</dbReference>